<evidence type="ECO:0000313" key="3">
    <source>
        <dbReference type="Proteomes" id="UP000234857"/>
    </source>
</evidence>
<name>A0A2N5ZDG0_MUIH1</name>
<reference evidence="2 3" key="1">
    <citation type="submission" date="2017-11" db="EMBL/GenBank/DDBJ databases">
        <title>Genome-resolved metagenomics identifies genetic mobility, metabolic interactions, and unexpected diversity in perchlorate-reducing communities.</title>
        <authorList>
            <person name="Barnum T.P."/>
            <person name="Figueroa I.A."/>
            <person name="Carlstrom C.I."/>
            <person name="Lucas L.N."/>
            <person name="Engelbrektson A.L."/>
            <person name="Coates J.D."/>
        </authorList>
    </citation>
    <scope>NUCLEOTIDE SEQUENCE [LARGE SCALE GENOMIC DNA]</scope>
    <source>
        <strain evidence="2">BM706</strain>
    </source>
</reference>
<evidence type="ECO:0008006" key="4">
    <source>
        <dbReference type="Google" id="ProtNLM"/>
    </source>
</evidence>
<comment type="caution">
    <text evidence="2">The sequence shown here is derived from an EMBL/GenBank/DDBJ whole genome shotgun (WGS) entry which is preliminary data.</text>
</comment>
<accession>A0A2N5ZDG0</accession>
<gene>
    <name evidence="2" type="ORF">C0601_09495</name>
</gene>
<proteinExistence type="predicted"/>
<keyword evidence="1" id="KW-1133">Transmembrane helix</keyword>
<feature type="transmembrane region" description="Helical" evidence="1">
    <location>
        <begin position="12"/>
        <end position="35"/>
    </location>
</feature>
<evidence type="ECO:0000313" key="2">
    <source>
        <dbReference type="EMBL" id="PLX16701.1"/>
    </source>
</evidence>
<keyword evidence="1" id="KW-0812">Transmembrane</keyword>
<sequence>MDRFRIKNRLAMTLIEIVIAVGILGIAIVPIVGMIQRYLRQSVSIGGKRDYIDRSKNIMENLLENVSFREIQRFNDIQNAELDDRTTTVIEDLSDIRTRNPINAGAVSAEVTIDNYDPDAFVPLIKVYDNDKRDTPVDSYVVKGGKTFFRYKGVNYYFKLEITNIPLSMRYKSYFPNPGEIIQERIFTRDKDGNMRDMFKKLVLKVDWTDYGMKQKYSLVSYKGNVETAFDNE</sequence>
<dbReference type="EMBL" id="PKTG01000107">
    <property type="protein sequence ID" value="PLX16701.1"/>
    <property type="molecule type" value="Genomic_DNA"/>
</dbReference>
<evidence type="ECO:0000256" key="1">
    <source>
        <dbReference type="SAM" id="Phobius"/>
    </source>
</evidence>
<dbReference type="AlphaFoldDB" id="A0A2N5ZDG0"/>
<dbReference type="Proteomes" id="UP000234857">
    <property type="component" value="Unassembled WGS sequence"/>
</dbReference>
<protein>
    <recommendedName>
        <fullName evidence="4">Prepilin-type N-terminal cleavage/methylation domain-containing protein</fullName>
    </recommendedName>
</protein>
<keyword evidence="1" id="KW-0472">Membrane</keyword>
<organism evidence="2 3">
    <name type="scientific">Muiribacterium halophilum</name>
    <dbReference type="NCBI Taxonomy" id="2053465"/>
    <lineage>
        <taxon>Bacteria</taxon>
        <taxon>Candidatus Muiribacteriota</taxon>
        <taxon>Candidatus Muiribacteriia</taxon>
        <taxon>Candidatus Muiribacteriales</taxon>
        <taxon>Candidatus Muiribacteriaceae</taxon>
        <taxon>Candidatus Muiribacterium</taxon>
    </lineage>
</organism>